<dbReference type="InterPro" id="IPR036514">
    <property type="entry name" value="SGNH_hydro_sf"/>
</dbReference>
<dbReference type="EMBL" id="NIGF01000002">
    <property type="protein sequence ID" value="PQV65140.1"/>
    <property type="molecule type" value="Genomic_DNA"/>
</dbReference>
<feature type="domain" description="SGNH hydrolase-type esterase" evidence="1">
    <location>
        <begin position="33"/>
        <end position="184"/>
    </location>
</feature>
<dbReference type="InParanoid" id="A0A2S8SWG7"/>
<dbReference type="AlphaFoldDB" id="A0A2S8SWG7"/>
<proteinExistence type="predicted"/>
<dbReference type="Gene3D" id="3.40.50.1110">
    <property type="entry name" value="SGNH hydrolase"/>
    <property type="match status" value="1"/>
</dbReference>
<dbReference type="RefSeq" id="WP_105482458.1">
    <property type="nucleotide sequence ID" value="NZ_NIGF01000002.1"/>
</dbReference>
<dbReference type="SUPFAM" id="SSF52266">
    <property type="entry name" value="SGNH hydrolase"/>
    <property type="match status" value="1"/>
</dbReference>
<organism evidence="2 3">
    <name type="scientific">Abditibacterium utsteinense</name>
    <dbReference type="NCBI Taxonomy" id="1960156"/>
    <lineage>
        <taxon>Bacteria</taxon>
        <taxon>Pseudomonadati</taxon>
        <taxon>Abditibacteriota</taxon>
        <taxon>Abditibacteriia</taxon>
        <taxon>Abditibacteriales</taxon>
        <taxon>Abditibacteriaceae</taxon>
        <taxon>Abditibacterium</taxon>
    </lineage>
</organism>
<evidence type="ECO:0000313" key="2">
    <source>
        <dbReference type="EMBL" id="PQV65140.1"/>
    </source>
</evidence>
<dbReference type="OrthoDB" id="9790057at2"/>
<dbReference type="Proteomes" id="UP000237684">
    <property type="component" value="Unassembled WGS sequence"/>
</dbReference>
<dbReference type="InterPro" id="IPR013830">
    <property type="entry name" value="SGNH_hydro"/>
</dbReference>
<evidence type="ECO:0000313" key="3">
    <source>
        <dbReference type="Proteomes" id="UP000237684"/>
    </source>
</evidence>
<dbReference type="Pfam" id="PF13472">
    <property type="entry name" value="Lipase_GDSL_2"/>
    <property type="match status" value="1"/>
</dbReference>
<accession>A0A2S8SWG7</accession>
<comment type="caution">
    <text evidence="2">The sequence shown here is derived from an EMBL/GenBank/DDBJ whole genome shotgun (WGS) entry which is preliminary data.</text>
</comment>
<sequence length="198" mass="22544">MFPEFEAEISALEAKFHEKSGGNIVFYGSSSMRLWPRLAHDFPNVFIENFGFGGSTLEQCAFFFERLIVPRKPRGIVFYGGDNDLFLGASPENVWDSLRVLLDARDEILGAIPFAFLSIKPSPSREELLPAIIESNEWCQREIASRENAQWIEVFAAMRDENRAPRPSLYAPDGLHLSRAGYALWREILARDVTWLSN</sequence>
<name>A0A2S8SWG7_9BACT</name>
<evidence type="ECO:0000259" key="1">
    <source>
        <dbReference type="Pfam" id="PF13472"/>
    </source>
</evidence>
<keyword evidence="3" id="KW-1185">Reference proteome</keyword>
<reference evidence="2 3" key="1">
    <citation type="journal article" date="2018" name="Syst. Appl. Microbiol.">
        <title>Abditibacterium utsteinense sp. nov., the first cultivated member of candidate phylum FBP, isolated from ice-free Antarctic soil samples.</title>
        <authorList>
            <person name="Tahon G."/>
            <person name="Tytgat B."/>
            <person name="Lebbe L."/>
            <person name="Carlier A."/>
            <person name="Willems A."/>
        </authorList>
    </citation>
    <scope>NUCLEOTIDE SEQUENCE [LARGE SCALE GENOMIC DNA]</scope>
    <source>
        <strain evidence="2 3">LMG 29911</strain>
    </source>
</reference>
<dbReference type="GO" id="GO:0016788">
    <property type="term" value="F:hydrolase activity, acting on ester bonds"/>
    <property type="evidence" value="ECO:0007669"/>
    <property type="project" value="UniProtKB-ARBA"/>
</dbReference>
<gene>
    <name evidence="2" type="ORF">B1R32_102147</name>
</gene>
<protein>
    <submittedName>
        <fullName evidence="2">Lysophospholipase L1</fullName>
    </submittedName>
</protein>